<comment type="caution">
    <text evidence="2">The sequence shown here is derived from an EMBL/GenBank/DDBJ whole genome shotgun (WGS) entry which is preliminary data.</text>
</comment>
<feature type="domain" description="DUF3885" evidence="1">
    <location>
        <begin position="22"/>
        <end position="195"/>
    </location>
</feature>
<gene>
    <name evidence="2" type="ORF">FIL88_12420</name>
</gene>
<name>A0A545SPJ1_9RHOB</name>
<dbReference type="Pfam" id="PF13021">
    <property type="entry name" value="DUF3885"/>
    <property type="match status" value="1"/>
</dbReference>
<evidence type="ECO:0000313" key="3">
    <source>
        <dbReference type="Proteomes" id="UP000315816"/>
    </source>
</evidence>
<proteinExistence type="predicted"/>
<evidence type="ECO:0000259" key="1">
    <source>
        <dbReference type="Pfam" id="PF13021"/>
    </source>
</evidence>
<accession>A0A545SPJ1</accession>
<reference evidence="2 3" key="1">
    <citation type="submission" date="2019-06" db="EMBL/GenBank/DDBJ databases">
        <title>A novel species of marine bacteria.</title>
        <authorList>
            <person name="Wang Y."/>
        </authorList>
    </citation>
    <scope>NUCLEOTIDE SEQUENCE [LARGE SCALE GENOMIC DNA]</scope>
    <source>
        <strain evidence="2 3">MA1-10</strain>
    </source>
</reference>
<organism evidence="2 3">
    <name type="scientific">Aliiroseovarius halocynthiae</name>
    <dbReference type="NCBI Taxonomy" id="985055"/>
    <lineage>
        <taxon>Bacteria</taxon>
        <taxon>Pseudomonadati</taxon>
        <taxon>Pseudomonadota</taxon>
        <taxon>Alphaproteobacteria</taxon>
        <taxon>Rhodobacterales</taxon>
        <taxon>Paracoccaceae</taxon>
        <taxon>Aliiroseovarius</taxon>
    </lineage>
</organism>
<sequence length="205" mass="24377">MAYSKHKFRSKFGVDYPLFGPFGKFEFDLRFELSPPRSLNCIHMFSRAYDRARAVSRVLFPDLSKIQVLTSLYSEEPSPPYMRLRVFFENRLSRDRFQYQGSEFKKGDEWFVPHYLHWVAYTPNNHDEIDTLLWLTLSQESAIKPTTNADLYFVDTNQGFYLHPYDDRGMDLVSVNRALSQSIFNQFNDWLLDYDREKMNAVFAN</sequence>
<keyword evidence="3" id="KW-1185">Reference proteome</keyword>
<dbReference type="InterPro" id="IPR024976">
    <property type="entry name" value="DUF3885"/>
</dbReference>
<dbReference type="EMBL" id="VICH01000008">
    <property type="protein sequence ID" value="TQV66889.1"/>
    <property type="molecule type" value="Genomic_DNA"/>
</dbReference>
<evidence type="ECO:0000313" key="2">
    <source>
        <dbReference type="EMBL" id="TQV66889.1"/>
    </source>
</evidence>
<dbReference type="Proteomes" id="UP000315816">
    <property type="component" value="Unassembled WGS sequence"/>
</dbReference>
<protein>
    <submittedName>
        <fullName evidence="2">DUF3885 domain-containing protein</fullName>
    </submittedName>
</protein>
<dbReference type="OrthoDB" id="72213at2"/>
<dbReference type="AlphaFoldDB" id="A0A545SPJ1"/>